<organism evidence="5 6">
    <name type="scientific">Maribacter stanieri</name>
    <dbReference type="NCBI Taxonomy" id="440514"/>
    <lineage>
        <taxon>Bacteria</taxon>
        <taxon>Pseudomonadati</taxon>
        <taxon>Bacteroidota</taxon>
        <taxon>Flavobacteriia</taxon>
        <taxon>Flavobacteriales</taxon>
        <taxon>Flavobacteriaceae</taxon>
        <taxon>Maribacter</taxon>
    </lineage>
</organism>
<dbReference type="Proteomes" id="UP000199462">
    <property type="component" value="Unassembled WGS sequence"/>
</dbReference>
<feature type="chain" id="PRO_5011676788" evidence="2">
    <location>
        <begin position="20"/>
        <end position="700"/>
    </location>
</feature>
<dbReference type="GO" id="GO:0004553">
    <property type="term" value="F:hydrolase activity, hydrolyzing O-glycosyl compounds"/>
    <property type="evidence" value="ECO:0007669"/>
    <property type="project" value="InterPro"/>
</dbReference>
<dbReference type="PROSITE" id="PS50093">
    <property type="entry name" value="PKD"/>
    <property type="match status" value="1"/>
</dbReference>
<feature type="domain" description="PKD" evidence="3">
    <location>
        <begin position="61"/>
        <end position="117"/>
    </location>
</feature>
<dbReference type="SUPFAM" id="SSF49899">
    <property type="entry name" value="Concanavalin A-like lectins/glucanases"/>
    <property type="match status" value="1"/>
</dbReference>
<dbReference type="GO" id="GO:0005975">
    <property type="term" value="P:carbohydrate metabolic process"/>
    <property type="evidence" value="ECO:0007669"/>
    <property type="project" value="InterPro"/>
</dbReference>
<dbReference type="InterPro" id="IPR050546">
    <property type="entry name" value="Glycosyl_Hydrlase_16"/>
</dbReference>
<dbReference type="CDD" id="cd08023">
    <property type="entry name" value="GH16_laminarinase_like"/>
    <property type="match status" value="1"/>
</dbReference>
<keyword evidence="2" id="KW-0732">Signal</keyword>
<keyword evidence="5" id="KW-0378">Hydrolase</keyword>
<evidence type="ECO:0000256" key="1">
    <source>
        <dbReference type="ARBA" id="ARBA00006865"/>
    </source>
</evidence>
<dbReference type="Gene3D" id="2.60.40.10">
    <property type="entry name" value="Immunoglobulins"/>
    <property type="match status" value="1"/>
</dbReference>
<sequence>MKKIMYLILAMFTVFMSCDNDDVDIPPTPTAPTNLSVTTVISGDGSGEVTFNASADDARFYHFDFGDGTKGLSKTGSISKKYEMVGDNTYTVKVTAGSGSAQTTSETFDVSVTLSFTDPETVSFLTNDSSKTWFLAASQPGHLGLGPAREGIDGDWWYPKWYSASAFEKCGSEDSDCLCDDELTFSVEENGTMSYTLDNKGQTYFNVGHKAVVGGAEDIDFCYEFDTSGAKAVALSQVSGNVPEDQTTGIQLNFSDEGFMGYYVGSSTYEILFISDTQLYVRTYDTENADLAWYHKFTSAAAVDGGEESLETIYTNLVWSDEFDVDGAPNPANWTYDLGAGGWGNGEAQEYTDSSDNVIVEDGVLKITARSSGAVGGAVHYYDDVTLVATGGETASVENFEGDAPAFTDFGGVSTAVIDNPDASGLNTSSTVGESTKNSGAEVWGGSFFDITSPLDLVTFSSMEIKTWSPAIGAVVRLKIENQANADEFFEVDANTTVAESWETLTFDLSSAPAFNYDRVVLFFDFGVSPSGDAAYTSARIKSENLFEFTYGRVEIRAKLPSAGGTWPALWALGANFDEVGWPATGEIDIMEHVGNNSNTISSALHYPGNFGGNAVVGSTSVETATSEFHNYTVEWTPDSIKFVVDGELVHNSLVNSATTPFNSDFFLIMNIAMGGTLGGAIDAEFTQDTMEVDYVRVYQ</sequence>
<gene>
    <name evidence="5" type="ORF">SAMN04488010_1277</name>
</gene>
<dbReference type="Pfam" id="PF00722">
    <property type="entry name" value="Glyco_hydro_16"/>
    <property type="match status" value="1"/>
</dbReference>
<comment type="similarity">
    <text evidence="1">Belongs to the glycosyl hydrolase 16 family.</text>
</comment>
<dbReference type="InterPro" id="IPR013783">
    <property type="entry name" value="Ig-like_fold"/>
</dbReference>
<evidence type="ECO:0000256" key="2">
    <source>
        <dbReference type="SAM" id="SignalP"/>
    </source>
</evidence>
<dbReference type="SUPFAM" id="SSF49299">
    <property type="entry name" value="PKD domain"/>
    <property type="match status" value="1"/>
</dbReference>
<evidence type="ECO:0000313" key="6">
    <source>
        <dbReference type="Proteomes" id="UP000199462"/>
    </source>
</evidence>
<dbReference type="STRING" id="440514.SAMN04488010_1277"/>
<reference evidence="6" key="1">
    <citation type="submission" date="2016-10" db="EMBL/GenBank/DDBJ databases">
        <authorList>
            <person name="Varghese N."/>
            <person name="Submissions S."/>
        </authorList>
    </citation>
    <scope>NUCLEOTIDE SEQUENCE [LARGE SCALE GENOMIC DNA]</scope>
    <source>
        <strain evidence="6">DSM 19891</strain>
    </source>
</reference>
<keyword evidence="6" id="KW-1185">Reference proteome</keyword>
<protein>
    <submittedName>
        <fullName evidence="5">Glycosyl hydrolases family 16</fullName>
    </submittedName>
</protein>
<dbReference type="EMBL" id="FOYX01000001">
    <property type="protein sequence ID" value="SFR62874.1"/>
    <property type="molecule type" value="Genomic_DNA"/>
</dbReference>
<dbReference type="PANTHER" id="PTHR10963">
    <property type="entry name" value="GLYCOSYL HYDROLASE-RELATED"/>
    <property type="match status" value="1"/>
</dbReference>
<dbReference type="AlphaFoldDB" id="A0A1I6I896"/>
<dbReference type="InterPro" id="IPR035986">
    <property type="entry name" value="PKD_dom_sf"/>
</dbReference>
<accession>A0A1I6I896</accession>
<proteinExistence type="inferred from homology"/>
<dbReference type="PANTHER" id="PTHR10963:SF55">
    <property type="entry name" value="GLYCOSIDE HYDROLASE FAMILY 16 PROTEIN"/>
    <property type="match status" value="1"/>
</dbReference>
<feature type="domain" description="GH16" evidence="4">
    <location>
        <begin position="408"/>
        <end position="700"/>
    </location>
</feature>
<dbReference type="Gene3D" id="2.60.120.200">
    <property type="match status" value="2"/>
</dbReference>
<dbReference type="PROSITE" id="PS51762">
    <property type="entry name" value="GH16_2"/>
    <property type="match status" value="1"/>
</dbReference>
<dbReference type="InterPro" id="IPR000757">
    <property type="entry name" value="Beta-glucanase-like"/>
</dbReference>
<evidence type="ECO:0000259" key="4">
    <source>
        <dbReference type="PROSITE" id="PS51762"/>
    </source>
</evidence>
<dbReference type="InterPro" id="IPR013320">
    <property type="entry name" value="ConA-like_dom_sf"/>
</dbReference>
<evidence type="ECO:0000259" key="3">
    <source>
        <dbReference type="PROSITE" id="PS50093"/>
    </source>
</evidence>
<name>A0A1I6I896_9FLAO</name>
<dbReference type="RefSeq" id="WP_245786974.1">
    <property type="nucleotide sequence ID" value="NZ_FOYX01000001.1"/>
</dbReference>
<dbReference type="InterPro" id="IPR000601">
    <property type="entry name" value="PKD_dom"/>
</dbReference>
<dbReference type="CDD" id="cd00146">
    <property type="entry name" value="PKD"/>
    <property type="match status" value="1"/>
</dbReference>
<feature type="signal peptide" evidence="2">
    <location>
        <begin position="1"/>
        <end position="19"/>
    </location>
</feature>
<evidence type="ECO:0000313" key="5">
    <source>
        <dbReference type="EMBL" id="SFR62874.1"/>
    </source>
</evidence>
<dbReference type="PROSITE" id="PS51257">
    <property type="entry name" value="PROKAR_LIPOPROTEIN"/>
    <property type="match status" value="1"/>
</dbReference>